<dbReference type="EMBL" id="BRPL01000002">
    <property type="protein sequence ID" value="GLB46160.1"/>
    <property type="molecule type" value="Genomic_DNA"/>
</dbReference>
<evidence type="ECO:0000256" key="1">
    <source>
        <dbReference type="SAM" id="Phobius"/>
    </source>
</evidence>
<keyword evidence="1" id="KW-0812">Transmembrane</keyword>
<keyword evidence="1" id="KW-1133">Transmembrane helix</keyword>
<keyword evidence="4" id="KW-1185">Reference proteome</keyword>
<accession>A0A9W6ERK1</accession>
<dbReference type="Pfam" id="PF13673">
    <property type="entry name" value="Acetyltransf_10"/>
    <property type="match status" value="1"/>
</dbReference>
<reference evidence="3" key="1">
    <citation type="submission" date="2022-07" db="EMBL/GenBank/DDBJ databases">
        <authorList>
            <person name="Kouya T."/>
            <person name="Ishiyama Y."/>
        </authorList>
    </citation>
    <scope>NUCLEOTIDE SEQUENCE</scope>
    <source>
        <strain evidence="3">WR16-4</strain>
    </source>
</reference>
<protein>
    <recommendedName>
        <fullName evidence="2">N-acetyltransferase domain-containing protein</fullName>
    </recommendedName>
</protein>
<feature type="transmembrane region" description="Helical" evidence="1">
    <location>
        <begin position="61"/>
        <end position="85"/>
    </location>
</feature>
<comment type="caution">
    <text evidence="3">The sequence shown here is derived from an EMBL/GenBank/DDBJ whole genome shotgun (WGS) entry which is preliminary data.</text>
</comment>
<sequence length="148" mass="17161">MGYYSIAASLILISGKIDADNFSDIDYSNSYIESTVRFPVIKINDFAVDKRFQRNKIGTKMMFYLFNNLYLMYSIANIGMTAITLQSKNSAVEFYKKFGFKYVHKDYNDLRVDPFGNKDYYPMMIGMDKVFKIVEESGFPVSNDPYNP</sequence>
<dbReference type="AlphaFoldDB" id="A0A9W6ERK1"/>
<evidence type="ECO:0000313" key="4">
    <source>
        <dbReference type="Proteomes" id="UP001144204"/>
    </source>
</evidence>
<dbReference type="InterPro" id="IPR000182">
    <property type="entry name" value="GNAT_dom"/>
</dbReference>
<organism evidence="3 4">
    <name type="scientific">Philodulcilactobacillus myokoensis</name>
    <dbReference type="NCBI Taxonomy" id="2929573"/>
    <lineage>
        <taxon>Bacteria</taxon>
        <taxon>Bacillati</taxon>
        <taxon>Bacillota</taxon>
        <taxon>Bacilli</taxon>
        <taxon>Lactobacillales</taxon>
        <taxon>Lactobacillaceae</taxon>
        <taxon>Philodulcilactobacillus</taxon>
    </lineage>
</organism>
<gene>
    <name evidence="3" type="ORF">WR164_01390</name>
</gene>
<reference evidence="3" key="2">
    <citation type="journal article" date="2023" name="PLoS ONE">
        <title>Philodulcilactobacillus myokoensis gen. nov., sp. nov., a fructophilic, acidophilic, and agar-phobic lactic acid bacterium isolated from fermented vegetable extracts.</title>
        <authorList>
            <person name="Kouya T."/>
            <person name="Ishiyama Y."/>
            <person name="Ohashi S."/>
            <person name="Kumakubo R."/>
            <person name="Yamazaki T."/>
            <person name="Otaki T."/>
        </authorList>
    </citation>
    <scope>NUCLEOTIDE SEQUENCE</scope>
    <source>
        <strain evidence="3">WR16-4</strain>
    </source>
</reference>
<dbReference type="Proteomes" id="UP001144204">
    <property type="component" value="Unassembled WGS sequence"/>
</dbReference>
<dbReference type="InterPro" id="IPR016181">
    <property type="entry name" value="Acyl_CoA_acyltransferase"/>
</dbReference>
<proteinExistence type="predicted"/>
<keyword evidence="1" id="KW-0472">Membrane</keyword>
<evidence type="ECO:0000313" key="3">
    <source>
        <dbReference type="EMBL" id="GLB46160.1"/>
    </source>
</evidence>
<dbReference type="Gene3D" id="3.40.630.30">
    <property type="match status" value="1"/>
</dbReference>
<dbReference type="SUPFAM" id="SSF55729">
    <property type="entry name" value="Acyl-CoA N-acyltransferases (Nat)"/>
    <property type="match status" value="1"/>
</dbReference>
<evidence type="ECO:0000259" key="2">
    <source>
        <dbReference type="Pfam" id="PF13673"/>
    </source>
</evidence>
<name>A0A9W6ERK1_9LACO</name>
<dbReference type="RefSeq" id="WP_286135616.1">
    <property type="nucleotide sequence ID" value="NZ_BRPL01000002.1"/>
</dbReference>
<dbReference type="GO" id="GO:0016747">
    <property type="term" value="F:acyltransferase activity, transferring groups other than amino-acyl groups"/>
    <property type="evidence" value="ECO:0007669"/>
    <property type="project" value="InterPro"/>
</dbReference>
<feature type="domain" description="N-acetyltransferase" evidence="2">
    <location>
        <begin position="42"/>
        <end position="106"/>
    </location>
</feature>